<dbReference type="InterPro" id="IPR000073">
    <property type="entry name" value="AB_hydrolase_1"/>
</dbReference>
<proteinExistence type="predicted"/>
<dbReference type="AlphaFoldDB" id="A0A1J4N6C7"/>
<dbReference type="SUPFAM" id="SSF53474">
    <property type="entry name" value="alpha/beta-Hydrolases"/>
    <property type="match status" value="1"/>
</dbReference>
<evidence type="ECO:0000313" key="2">
    <source>
        <dbReference type="EMBL" id="OIJ27066.1"/>
    </source>
</evidence>
<protein>
    <submittedName>
        <fullName evidence="2">Alpha/beta hydrolase</fullName>
    </submittedName>
</protein>
<keyword evidence="2" id="KW-0378">Hydrolase</keyword>
<accession>A0A1J4N6C7</accession>
<dbReference type="PANTHER" id="PTHR43433">
    <property type="entry name" value="HYDROLASE, ALPHA/BETA FOLD FAMILY PROTEIN"/>
    <property type="match status" value="1"/>
</dbReference>
<dbReference type="GO" id="GO:0016787">
    <property type="term" value="F:hydrolase activity"/>
    <property type="evidence" value="ECO:0007669"/>
    <property type="project" value="UniProtKB-KW"/>
</dbReference>
<keyword evidence="3" id="KW-1185">Reference proteome</keyword>
<dbReference type="STRING" id="1844.UG56_009845"/>
<gene>
    <name evidence="2" type="ORF">UG56_009845</name>
</gene>
<dbReference type="PANTHER" id="PTHR43433:SF5">
    <property type="entry name" value="AB HYDROLASE-1 DOMAIN-CONTAINING PROTEIN"/>
    <property type="match status" value="1"/>
</dbReference>
<sequence>MSIATRIGQIAAGTLGAAAVAAAARGAVVVKKRRRAIEERPEDRTPLGTLRSCPVTVVTADGVPLHVEVDEVDPAHTHPGGANGVTLVFVHGYCLNLDCWHFQRAAYRGLVRSVFYDQRSHGRSGRSSLGNATIDQLGDDLLRVLDAVVPEGPVILIGHSMGGMTIAALAEDHPELFAPYDEGGRIIGAALISTTAGGLDPSRLLIPVLPAKLSGGIANGTMRTLARGHGIVDRFRVMGASVATVFTDVFAFGDEVPAAYVEFVDGLLSQTPFEVVAEFFPSFRALDKFASITTLGRVPTTIICGTADRLTSIGHSRKLHSYIPGSRLVECENAGHMVILERHGQVNAELDQLLASATRDAASA</sequence>
<evidence type="ECO:0000313" key="3">
    <source>
        <dbReference type="Proteomes" id="UP000033772"/>
    </source>
</evidence>
<dbReference type="Pfam" id="PF12697">
    <property type="entry name" value="Abhydrolase_6"/>
    <property type="match status" value="1"/>
</dbReference>
<dbReference type="Gene3D" id="3.40.50.1820">
    <property type="entry name" value="alpha/beta hydrolase"/>
    <property type="match status" value="1"/>
</dbReference>
<dbReference type="Proteomes" id="UP000033772">
    <property type="component" value="Unassembled WGS sequence"/>
</dbReference>
<reference evidence="2" key="1">
    <citation type="submission" date="2016-10" db="EMBL/GenBank/DDBJ databases">
        <title>Draft Genome Sequence of Nocardioides luteus Strain BAFB, an Alkane-Degrading Bacterium Isolated from JP-7 Polluted Soil.</title>
        <authorList>
            <person name="Brown L."/>
            <person name="Ruiz O.N."/>
            <person name="Gunasekera T."/>
        </authorList>
    </citation>
    <scope>NUCLEOTIDE SEQUENCE [LARGE SCALE GENOMIC DNA]</scope>
    <source>
        <strain evidence="2">BAFB</strain>
    </source>
</reference>
<evidence type="ECO:0000259" key="1">
    <source>
        <dbReference type="Pfam" id="PF12697"/>
    </source>
</evidence>
<dbReference type="EMBL" id="JZDQ02000011">
    <property type="protein sequence ID" value="OIJ27066.1"/>
    <property type="molecule type" value="Genomic_DNA"/>
</dbReference>
<comment type="caution">
    <text evidence="2">The sequence shown here is derived from an EMBL/GenBank/DDBJ whole genome shotgun (WGS) entry which is preliminary data.</text>
</comment>
<dbReference type="OrthoDB" id="5422338at2"/>
<organism evidence="2 3">
    <name type="scientific">Nocardioides luteus</name>
    <dbReference type="NCBI Taxonomy" id="1844"/>
    <lineage>
        <taxon>Bacteria</taxon>
        <taxon>Bacillati</taxon>
        <taxon>Actinomycetota</taxon>
        <taxon>Actinomycetes</taxon>
        <taxon>Propionibacteriales</taxon>
        <taxon>Nocardioidaceae</taxon>
        <taxon>Nocardioides</taxon>
    </lineage>
</organism>
<name>A0A1J4N6C7_9ACTN</name>
<dbReference type="InterPro" id="IPR050471">
    <property type="entry name" value="AB_hydrolase"/>
</dbReference>
<feature type="domain" description="AB hydrolase-1" evidence="1">
    <location>
        <begin position="87"/>
        <end position="348"/>
    </location>
</feature>
<dbReference type="InterPro" id="IPR029058">
    <property type="entry name" value="AB_hydrolase_fold"/>
</dbReference>
<dbReference type="RefSeq" id="WP_045549803.1">
    <property type="nucleotide sequence ID" value="NZ_JZDQ02000011.1"/>
</dbReference>